<gene>
    <name evidence="2" type="ORF">D0861_03012</name>
</gene>
<comment type="caution">
    <text evidence="2">The sequence shown here is derived from an EMBL/GenBank/DDBJ whole genome shotgun (WGS) entry which is preliminary data.</text>
</comment>
<sequence>MGPKKGAKKAEALAPQSTGEAPKHEDVKNEDVPKQEEPEQKQSAGAKSGEKRKKATASDDPAKAPRRSGRGAPKAQPSKQQLLKFLLSEPASVLCRPDDEAEDMKNRGDIRTYSTSVLTPFEELTCAVILSRPISHRLGLRTIRTILNPPYNFTSAKAVQDAGNEKHIQAVWDARTQHKEKTAGEIGMIADVVLEKFTADGDKNGTQLERVRTECNKDVEKEREMLKSNIKGLGRTGLDIFFRRVQWQWEAGYPFVDGRSAQSLHKLGLPDEGEELHKLIEQHWEKLETKQLAGEDEKAKKRRALVIVLERATGADLEGKSEAVLEAAATG</sequence>
<reference evidence="2 3" key="1">
    <citation type="journal article" date="2018" name="BMC Genomics">
        <title>Genomic evidence for intraspecific hybridization in a clonal and extremely halotolerant yeast.</title>
        <authorList>
            <person name="Gostincar C."/>
            <person name="Stajich J.E."/>
            <person name="Zupancic J."/>
            <person name="Zalar P."/>
            <person name="Gunde-Cimerman N."/>
        </authorList>
    </citation>
    <scope>NUCLEOTIDE SEQUENCE [LARGE SCALE GENOMIC DNA]</scope>
    <source>
        <strain evidence="2 3">EXF-2788</strain>
    </source>
</reference>
<organism evidence="2 3">
    <name type="scientific">Hortaea werneckii</name>
    <name type="common">Black yeast</name>
    <name type="synonym">Cladosporium werneckii</name>
    <dbReference type="NCBI Taxonomy" id="91943"/>
    <lineage>
        <taxon>Eukaryota</taxon>
        <taxon>Fungi</taxon>
        <taxon>Dikarya</taxon>
        <taxon>Ascomycota</taxon>
        <taxon>Pezizomycotina</taxon>
        <taxon>Dothideomycetes</taxon>
        <taxon>Dothideomycetidae</taxon>
        <taxon>Mycosphaerellales</taxon>
        <taxon>Teratosphaeriaceae</taxon>
        <taxon>Hortaea</taxon>
    </lineage>
</organism>
<evidence type="ECO:0000256" key="1">
    <source>
        <dbReference type="SAM" id="MobiDB-lite"/>
    </source>
</evidence>
<dbReference type="AlphaFoldDB" id="A0A3M7FRU1"/>
<evidence type="ECO:0000313" key="2">
    <source>
        <dbReference type="EMBL" id="RMY91542.1"/>
    </source>
</evidence>
<protein>
    <recommendedName>
        <fullName evidence="4">HhH-GPD domain-containing protein</fullName>
    </recommendedName>
</protein>
<accession>A0A3M7FRU1</accession>
<feature type="compositionally biased region" description="Basic and acidic residues" evidence="1">
    <location>
        <begin position="21"/>
        <end position="40"/>
    </location>
</feature>
<dbReference type="OrthoDB" id="4676at2759"/>
<dbReference type="EMBL" id="QWIR01000039">
    <property type="protein sequence ID" value="RMY91542.1"/>
    <property type="molecule type" value="Genomic_DNA"/>
</dbReference>
<dbReference type="VEuPathDB" id="FungiDB:BTJ68_12964"/>
<dbReference type="Proteomes" id="UP000268823">
    <property type="component" value="Unassembled WGS sequence"/>
</dbReference>
<feature type="region of interest" description="Disordered" evidence="1">
    <location>
        <begin position="1"/>
        <end position="78"/>
    </location>
</feature>
<evidence type="ECO:0000313" key="3">
    <source>
        <dbReference type="Proteomes" id="UP000268823"/>
    </source>
</evidence>
<evidence type="ECO:0008006" key="4">
    <source>
        <dbReference type="Google" id="ProtNLM"/>
    </source>
</evidence>
<name>A0A3M7FRU1_HORWE</name>
<proteinExistence type="predicted"/>